<dbReference type="InterPro" id="IPR011990">
    <property type="entry name" value="TPR-like_helical_dom_sf"/>
</dbReference>
<keyword evidence="2" id="KW-1185">Reference proteome</keyword>
<dbReference type="Proteomes" id="UP001623330">
    <property type="component" value="Unassembled WGS sequence"/>
</dbReference>
<evidence type="ECO:0000313" key="1">
    <source>
        <dbReference type="EMBL" id="KAL3232917.1"/>
    </source>
</evidence>
<reference evidence="1 2" key="1">
    <citation type="submission" date="2024-05" db="EMBL/GenBank/DDBJ databases">
        <title>Long read based assembly of the Candida bracarensis genome reveals expanded adhesin content.</title>
        <authorList>
            <person name="Marcet-Houben M."/>
            <person name="Ksiezopolska E."/>
            <person name="Gabaldon T."/>
        </authorList>
    </citation>
    <scope>NUCLEOTIDE SEQUENCE [LARGE SCALE GENOMIC DNA]</scope>
    <source>
        <strain evidence="1 2">CBM6</strain>
    </source>
</reference>
<proteinExistence type="predicted"/>
<comment type="caution">
    <text evidence="1">The sequence shown here is derived from an EMBL/GenBank/DDBJ whole genome shotgun (WGS) entry which is preliminary data.</text>
</comment>
<protein>
    <recommendedName>
        <fullName evidence="3">Mitochondrial group I intron splicing factor CCM1</fullName>
    </recommendedName>
</protein>
<organism evidence="1 2">
    <name type="scientific">Nakaseomyces bracarensis</name>
    <dbReference type="NCBI Taxonomy" id="273131"/>
    <lineage>
        <taxon>Eukaryota</taxon>
        <taxon>Fungi</taxon>
        <taxon>Dikarya</taxon>
        <taxon>Ascomycota</taxon>
        <taxon>Saccharomycotina</taxon>
        <taxon>Saccharomycetes</taxon>
        <taxon>Saccharomycetales</taxon>
        <taxon>Saccharomycetaceae</taxon>
        <taxon>Nakaseomyces</taxon>
    </lineage>
</organism>
<accession>A0ABR4NW09</accession>
<sequence length="652" mass="73811">MRFGIRRCGIFVQVRGLHVSDVRLGGTNVKEKINAFRKKNVVLNKSKNEFERFKENRKIKEIKINKSAYSKDHALHLLKTKYGAKDMKLEMIGPTSSADVSLIPKIQDKRLLFTLLGINGHQLKDAVLITEDVKKFLKRDQIEKALMLVKLARSKGAAGANLIMKYYLEELGSPASAIDLYNWRKKTSIPLNEYTNVILFDGLSKLESPISKKYGEKVTKIVITASEQGTLNIRELNSALGALANCTDYSLAFKLFDTIYSKKCVKFDPITYSTMVKVCSKVKDDELFTTILNETLGKVPPSCIDSKVIYDICKAMCNSQRGKKIISEGLQAIRYYYGLELDIRPISDSDKRINVYSFEDWRIRKEDLQLNSAVCSMILDACRTSGNGASGLKFFEKVTGFSLSQEDAGQLKFSDNNELVSTGVLINYIKLLIDTRTTTAGDTAMQLYMAIDNSYLSKVVSMKLVMREVYHAVARQASKKFVHGSQENCTSTFEKLKVFIDEVERTSQGAKGRVVPLIAWKFILPVIEQLNGENLLPTESMKLVVEDYLKTITSTEDIPPRNDLKRVTLLGIRVINTLGERLKLPDVEFEPGSESESPVFALPEHRSQFLYRRLLLRIKSKLVELVDNIDHHRTQVTPDDTIRKLITHLHSM</sequence>
<name>A0ABR4NW09_9SACH</name>
<dbReference type="EMBL" id="JBEVYD010000005">
    <property type="protein sequence ID" value="KAL3232917.1"/>
    <property type="molecule type" value="Genomic_DNA"/>
</dbReference>
<gene>
    <name evidence="1" type="ORF">RNJ44_04833</name>
</gene>
<dbReference type="Gene3D" id="1.25.40.10">
    <property type="entry name" value="Tetratricopeptide repeat domain"/>
    <property type="match status" value="1"/>
</dbReference>
<evidence type="ECO:0000313" key="2">
    <source>
        <dbReference type="Proteomes" id="UP001623330"/>
    </source>
</evidence>
<evidence type="ECO:0008006" key="3">
    <source>
        <dbReference type="Google" id="ProtNLM"/>
    </source>
</evidence>